<dbReference type="Pfam" id="PF13382">
    <property type="entry name" value="Adenine_deam_C"/>
    <property type="match status" value="1"/>
</dbReference>
<evidence type="ECO:0000259" key="1">
    <source>
        <dbReference type="Pfam" id="PF13382"/>
    </source>
</evidence>
<sequence length="73" mass="8058">MPLQMSGIVSTDNFETVAENFADLNTVLSDAGCKFKKPHLIPLFLPFLALPDIRILSTGLVDVKNHSFLKIIT</sequence>
<reference evidence="2" key="1">
    <citation type="journal article" date="2014" name="Genome Biol. Evol.">
        <title>Pangenome evidence for extensive interdomain horizontal transfer affecting lineage core and shell genes in uncultured planktonic thaumarchaeota and euryarchaeota.</title>
        <authorList>
            <person name="Deschamps P."/>
            <person name="Zivanovic Y."/>
            <person name="Moreira D."/>
            <person name="Rodriguez-Valera F."/>
            <person name="Lopez-Garcia P."/>
        </authorList>
    </citation>
    <scope>NUCLEOTIDE SEQUENCE</scope>
</reference>
<dbReference type="InterPro" id="IPR026912">
    <property type="entry name" value="Adenine_deam_C"/>
</dbReference>
<organism evidence="2">
    <name type="scientific">uncultured marine thaumarchaeote AD1000_20_B03</name>
    <dbReference type="NCBI Taxonomy" id="1455899"/>
    <lineage>
        <taxon>Archaea</taxon>
        <taxon>Nitrososphaerota</taxon>
        <taxon>environmental samples</taxon>
    </lineage>
</organism>
<accession>A0A075FR48</accession>
<dbReference type="EMBL" id="KF900359">
    <property type="protein sequence ID" value="AIE92167.1"/>
    <property type="molecule type" value="Genomic_DNA"/>
</dbReference>
<feature type="domain" description="Adenine deaminase C-terminal" evidence="1">
    <location>
        <begin position="1"/>
        <end position="66"/>
    </location>
</feature>
<name>A0A075FR48_9ARCH</name>
<evidence type="ECO:0000313" key="2">
    <source>
        <dbReference type="EMBL" id="AIE92167.1"/>
    </source>
</evidence>
<dbReference type="AlphaFoldDB" id="A0A075FR48"/>
<proteinExistence type="predicted"/>
<protein>
    <recommendedName>
        <fullName evidence="1">Adenine deaminase C-terminal domain-containing protein</fullName>
    </recommendedName>
</protein>